<protein>
    <submittedName>
        <fullName evidence="2">Uncharacterized protein</fullName>
    </submittedName>
</protein>
<feature type="transmembrane region" description="Helical" evidence="1">
    <location>
        <begin position="23"/>
        <end position="41"/>
    </location>
</feature>
<name>A0AAI9UL02_9PEZI</name>
<keyword evidence="1" id="KW-0812">Transmembrane</keyword>
<organism evidence="2 3">
    <name type="scientific">Colletotrichum melonis</name>
    <dbReference type="NCBI Taxonomy" id="1209925"/>
    <lineage>
        <taxon>Eukaryota</taxon>
        <taxon>Fungi</taxon>
        <taxon>Dikarya</taxon>
        <taxon>Ascomycota</taxon>
        <taxon>Pezizomycotina</taxon>
        <taxon>Sordariomycetes</taxon>
        <taxon>Hypocreomycetidae</taxon>
        <taxon>Glomerellales</taxon>
        <taxon>Glomerellaceae</taxon>
        <taxon>Colletotrichum</taxon>
        <taxon>Colletotrichum acutatum species complex</taxon>
    </lineage>
</organism>
<comment type="caution">
    <text evidence="2">The sequence shown here is derived from an EMBL/GenBank/DDBJ whole genome shotgun (WGS) entry which is preliminary data.</text>
</comment>
<evidence type="ECO:0000256" key="1">
    <source>
        <dbReference type="SAM" id="Phobius"/>
    </source>
</evidence>
<keyword evidence="1" id="KW-0472">Membrane</keyword>
<evidence type="ECO:0000313" key="3">
    <source>
        <dbReference type="Proteomes" id="UP001239795"/>
    </source>
</evidence>
<dbReference type="EMBL" id="MLGG01000013">
    <property type="protein sequence ID" value="KAK1459031.1"/>
    <property type="molecule type" value="Genomic_DNA"/>
</dbReference>
<keyword evidence="1" id="KW-1133">Transmembrane helix</keyword>
<proteinExistence type="predicted"/>
<keyword evidence="3" id="KW-1185">Reference proteome</keyword>
<dbReference type="Proteomes" id="UP001239795">
    <property type="component" value="Unassembled WGS sequence"/>
</dbReference>
<gene>
    <name evidence="2" type="ORF">CMEL01_02030</name>
</gene>
<reference evidence="2 3" key="1">
    <citation type="submission" date="2016-10" db="EMBL/GenBank/DDBJ databases">
        <title>The genome sequence of Colletotrichum fioriniae PJ7.</title>
        <authorList>
            <person name="Baroncelli R."/>
        </authorList>
    </citation>
    <scope>NUCLEOTIDE SEQUENCE [LARGE SCALE GENOMIC DNA]</scope>
    <source>
        <strain evidence="2">Col 31</strain>
    </source>
</reference>
<dbReference type="AlphaFoldDB" id="A0AAI9UL02"/>
<accession>A0AAI9UL02</accession>
<evidence type="ECO:0000313" key="2">
    <source>
        <dbReference type="EMBL" id="KAK1459031.1"/>
    </source>
</evidence>
<sequence>MGTFPSHHATPEHNLNHPPRYPASWISGTLIYLVAAAFSFANRLKDHGYLLPSLHSILLATRTQAFRCRSIGWPALGRNCRSWQQLCNTLSTLY</sequence>